<evidence type="ECO:0000256" key="1">
    <source>
        <dbReference type="ARBA" id="ARBA00022603"/>
    </source>
</evidence>
<name>A0A427YC33_9TREE</name>
<dbReference type="Proteomes" id="UP000279259">
    <property type="component" value="Unassembled WGS sequence"/>
</dbReference>
<dbReference type="GO" id="GO:0070475">
    <property type="term" value="P:rRNA base methylation"/>
    <property type="evidence" value="ECO:0007669"/>
    <property type="project" value="TreeGrafter"/>
</dbReference>
<evidence type="ECO:0000256" key="2">
    <source>
        <dbReference type="ARBA" id="ARBA00022679"/>
    </source>
</evidence>
<evidence type="ECO:0000259" key="7">
    <source>
        <dbReference type="PROSITE" id="PS51686"/>
    </source>
</evidence>
<evidence type="ECO:0000313" key="9">
    <source>
        <dbReference type="Proteomes" id="UP000279259"/>
    </source>
</evidence>
<feature type="binding site" evidence="5">
    <location>
        <position position="277"/>
    </location>
    <ligand>
        <name>S-adenosyl-L-methionine</name>
        <dbReference type="ChEBI" id="CHEBI:59789"/>
    </ligand>
</feature>
<dbReference type="STRING" id="1890683.A0A427YC33"/>
<dbReference type="SUPFAM" id="SSF53335">
    <property type="entry name" value="S-adenosyl-L-methionine-dependent methyltransferases"/>
    <property type="match status" value="1"/>
</dbReference>
<dbReference type="InterPro" id="IPR049561">
    <property type="entry name" value="NSUN5_7_fdxn-like"/>
</dbReference>
<organism evidence="8 9">
    <name type="scientific">Saitozyma podzolica</name>
    <dbReference type="NCBI Taxonomy" id="1890683"/>
    <lineage>
        <taxon>Eukaryota</taxon>
        <taxon>Fungi</taxon>
        <taxon>Dikarya</taxon>
        <taxon>Basidiomycota</taxon>
        <taxon>Agaricomycotina</taxon>
        <taxon>Tremellomycetes</taxon>
        <taxon>Tremellales</taxon>
        <taxon>Trimorphomycetaceae</taxon>
        <taxon>Saitozyma</taxon>
    </lineage>
</organism>
<dbReference type="GO" id="GO:0003723">
    <property type="term" value="F:RNA binding"/>
    <property type="evidence" value="ECO:0007669"/>
    <property type="project" value="UniProtKB-UniRule"/>
</dbReference>
<feature type="active site" description="Nucleophile" evidence="5">
    <location>
        <position position="382"/>
    </location>
</feature>
<dbReference type="Pfam" id="PF01189">
    <property type="entry name" value="Methyltr_RsmB-F"/>
    <property type="match status" value="1"/>
</dbReference>
<dbReference type="Pfam" id="PF21153">
    <property type="entry name" value="NSUN5_N"/>
    <property type="match status" value="1"/>
</dbReference>
<dbReference type="PRINTS" id="PR02008">
    <property type="entry name" value="RCMTFAMILY"/>
</dbReference>
<proteinExistence type="inferred from homology"/>
<dbReference type="PANTHER" id="PTHR22807:SF4">
    <property type="entry name" value="28S RRNA (CYTOSINE-C(5))-METHYLTRANSFERASE"/>
    <property type="match status" value="1"/>
</dbReference>
<dbReference type="EMBL" id="RSCD01000016">
    <property type="protein sequence ID" value="RSH88739.1"/>
    <property type="molecule type" value="Genomic_DNA"/>
</dbReference>
<feature type="compositionally biased region" description="Low complexity" evidence="6">
    <location>
        <begin position="523"/>
        <end position="536"/>
    </location>
</feature>
<keyword evidence="4 5" id="KW-0694">RNA-binding</keyword>
<reference evidence="8 9" key="1">
    <citation type="submission" date="2018-11" db="EMBL/GenBank/DDBJ databases">
        <title>Genome sequence of Saitozyma podzolica DSM 27192.</title>
        <authorList>
            <person name="Aliyu H."/>
            <person name="Gorte O."/>
            <person name="Ochsenreither K."/>
        </authorList>
    </citation>
    <scope>NUCLEOTIDE SEQUENCE [LARGE SCALE GENOMIC DNA]</scope>
    <source>
        <strain evidence="8 9">DSM 27192</strain>
    </source>
</reference>
<comment type="similarity">
    <text evidence="5">Belongs to the class I-like SAM-binding methyltransferase superfamily. RsmB/NOP family.</text>
</comment>
<feature type="compositionally biased region" description="Basic residues" evidence="6">
    <location>
        <begin position="567"/>
        <end position="585"/>
    </location>
</feature>
<dbReference type="InterPro" id="IPR029063">
    <property type="entry name" value="SAM-dependent_MTases_sf"/>
</dbReference>
<dbReference type="PROSITE" id="PS51686">
    <property type="entry name" value="SAM_MT_RSMB_NOP"/>
    <property type="match status" value="1"/>
</dbReference>
<protein>
    <recommendedName>
        <fullName evidence="7">SAM-dependent MTase RsmB/NOP-type domain-containing protein</fullName>
    </recommendedName>
</protein>
<dbReference type="OrthoDB" id="435282at2759"/>
<evidence type="ECO:0000313" key="8">
    <source>
        <dbReference type="EMBL" id="RSH88739.1"/>
    </source>
</evidence>
<evidence type="ECO:0000256" key="6">
    <source>
        <dbReference type="SAM" id="MobiDB-lite"/>
    </source>
</evidence>
<dbReference type="Gene3D" id="3.40.50.150">
    <property type="entry name" value="Vaccinia Virus protein VP39"/>
    <property type="match status" value="1"/>
</dbReference>
<keyword evidence="9" id="KW-1185">Reference proteome</keyword>
<keyword evidence="3 5" id="KW-0949">S-adenosyl-L-methionine</keyword>
<dbReference type="InterPro" id="IPR001678">
    <property type="entry name" value="MeTrfase_RsmB-F_NOP2_dom"/>
</dbReference>
<dbReference type="GO" id="GO:0008173">
    <property type="term" value="F:RNA methyltransferase activity"/>
    <property type="evidence" value="ECO:0007669"/>
    <property type="project" value="InterPro"/>
</dbReference>
<dbReference type="InterPro" id="IPR049560">
    <property type="entry name" value="MeTrfase_RsmB-F_NOP2_cat"/>
</dbReference>
<dbReference type="PANTHER" id="PTHR22807">
    <property type="entry name" value="NOP2 YEAST -RELATED NOL1/NOP2/FMU SUN DOMAIN-CONTAINING"/>
    <property type="match status" value="1"/>
</dbReference>
<accession>A0A427YC33</accession>
<comment type="caution">
    <text evidence="8">The sequence shown here is derived from an EMBL/GenBank/DDBJ whole genome shotgun (WGS) entry which is preliminary data.</text>
</comment>
<dbReference type="AlphaFoldDB" id="A0A427YC33"/>
<dbReference type="GO" id="GO:0005730">
    <property type="term" value="C:nucleolus"/>
    <property type="evidence" value="ECO:0007669"/>
    <property type="project" value="TreeGrafter"/>
</dbReference>
<feature type="domain" description="SAM-dependent MTase RsmB/NOP-type" evidence="7">
    <location>
        <begin position="145"/>
        <end position="459"/>
    </location>
</feature>
<evidence type="ECO:0000256" key="4">
    <source>
        <dbReference type="ARBA" id="ARBA00022884"/>
    </source>
</evidence>
<dbReference type="Pfam" id="PF21148">
    <property type="entry name" value="NSUN5_fdxn-like"/>
    <property type="match status" value="1"/>
</dbReference>
<gene>
    <name evidence="8" type="ORF">EHS25_002967</name>
</gene>
<comment type="caution">
    <text evidence="5">Lacks conserved residue(s) required for the propagation of feature annotation.</text>
</comment>
<keyword evidence="1 5" id="KW-0489">Methyltransferase</keyword>
<sequence length="585" mass="65227">MNFYKSAALALDHLEKNQGSVKGSLAAAGVKATPGEAKRILALVIETLKYKSTLQQLLTTVPLSSLERLTFPRKVPRHVPSSSSLLLVLTHDLLYSPRGVEASDKWPPKQALTRHQARLKAELVRLQLKAGVSRKEDLAKSSTEVSARYVRWNPNVDLHRSGDWSIEALFSHLKTKGFERITEPVYPVTKGKFFMDPHLPDCLLVFPPSANWWVGDKWYEAGAVILQDKASCFPAKVLMKGWTQEEGECIDATAAPGNKTSYISALMSSQSRLLAFERSAPRFTTLEKMLAKGQCRNVIPRRADFTDSDPLDPEFAKVTRILLDPSCSGSGIVNRLDYLLEDEVDEPDAQSSRLEKLASFQLQMILHAFRFPSARRVVYSTCSIHAEEDERVVLAAVSSGIAEEREWRLADRREVLPTWERRGRPEEMGGDEQMAESVIRCLPGEDKTNGFFVACFVRNEETDGLQLGLKKKTGAPQRGANTRDQAEHVTKHGNKRKRDEADSLVPDREASKHSGQKSKTAKTAKTVKTARALEAPEAADDEEDVTMINGGDEVGARTKTSAQLERARRKKAAQREKKKLKVNEA</sequence>
<feature type="region of interest" description="Disordered" evidence="6">
    <location>
        <begin position="467"/>
        <end position="585"/>
    </location>
</feature>
<feature type="compositionally biased region" description="Basic and acidic residues" evidence="6">
    <location>
        <begin position="497"/>
        <end position="512"/>
    </location>
</feature>
<dbReference type="InterPro" id="IPR023267">
    <property type="entry name" value="RCMT"/>
</dbReference>
<dbReference type="InterPro" id="IPR048889">
    <property type="entry name" value="NSUN5_RCM1_N"/>
</dbReference>
<keyword evidence="2 5" id="KW-0808">Transferase</keyword>
<evidence type="ECO:0000256" key="5">
    <source>
        <dbReference type="PROSITE-ProRule" id="PRU01023"/>
    </source>
</evidence>
<feature type="binding site" evidence="5">
    <location>
        <position position="324"/>
    </location>
    <ligand>
        <name>S-adenosyl-L-methionine</name>
        <dbReference type="ChEBI" id="CHEBI:59789"/>
    </ligand>
</feature>
<feature type="binding site" evidence="5">
    <location>
        <position position="304"/>
    </location>
    <ligand>
        <name>S-adenosyl-L-methionine</name>
        <dbReference type="ChEBI" id="CHEBI:59789"/>
    </ligand>
</feature>
<evidence type="ECO:0000256" key="3">
    <source>
        <dbReference type="ARBA" id="ARBA00022691"/>
    </source>
</evidence>